<feature type="compositionally biased region" description="Pro residues" evidence="1">
    <location>
        <begin position="21"/>
        <end position="33"/>
    </location>
</feature>
<dbReference type="AlphaFoldDB" id="A0A2Z7CBZ5"/>
<protein>
    <submittedName>
        <fullName evidence="2">Uncharacterized protein</fullName>
    </submittedName>
</protein>
<feature type="region of interest" description="Disordered" evidence="1">
    <location>
        <begin position="1"/>
        <end position="77"/>
    </location>
</feature>
<reference evidence="2 3" key="1">
    <citation type="journal article" date="2015" name="Proc. Natl. Acad. Sci. U.S.A.">
        <title>The resurrection genome of Boea hygrometrica: A blueprint for survival of dehydration.</title>
        <authorList>
            <person name="Xiao L."/>
            <person name="Yang G."/>
            <person name="Zhang L."/>
            <person name="Yang X."/>
            <person name="Zhao S."/>
            <person name="Ji Z."/>
            <person name="Zhou Q."/>
            <person name="Hu M."/>
            <person name="Wang Y."/>
            <person name="Chen M."/>
            <person name="Xu Y."/>
            <person name="Jin H."/>
            <person name="Xiao X."/>
            <person name="Hu G."/>
            <person name="Bao F."/>
            <person name="Hu Y."/>
            <person name="Wan P."/>
            <person name="Li L."/>
            <person name="Deng X."/>
            <person name="Kuang T."/>
            <person name="Xiang C."/>
            <person name="Zhu J.K."/>
            <person name="Oliver M.J."/>
            <person name="He Y."/>
        </authorList>
    </citation>
    <scope>NUCLEOTIDE SEQUENCE [LARGE SCALE GENOMIC DNA]</scope>
    <source>
        <strain evidence="3">cv. XS01</strain>
    </source>
</reference>
<feature type="compositionally biased region" description="Polar residues" evidence="1">
    <location>
        <begin position="67"/>
        <end position="77"/>
    </location>
</feature>
<gene>
    <name evidence="2" type="ORF">F511_11028</name>
</gene>
<sequence>MHRRGTPPTFHSISLLRPPLAGAPPTGPPPGPAGPNLTDLGPNHGRTRAHDSWERDAPRGASAHSARCSSTSHRFDQ</sequence>
<dbReference type="Proteomes" id="UP000250235">
    <property type="component" value="Unassembled WGS sequence"/>
</dbReference>
<proteinExistence type="predicted"/>
<organism evidence="2 3">
    <name type="scientific">Dorcoceras hygrometricum</name>
    <dbReference type="NCBI Taxonomy" id="472368"/>
    <lineage>
        <taxon>Eukaryota</taxon>
        <taxon>Viridiplantae</taxon>
        <taxon>Streptophyta</taxon>
        <taxon>Embryophyta</taxon>
        <taxon>Tracheophyta</taxon>
        <taxon>Spermatophyta</taxon>
        <taxon>Magnoliopsida</taxon>
        <taxon>eudicotyledons</taxon>
        <taxon>Gunneridae</taxon>
        <taxon>Pentapetalae</taxon>
        <taxon>asterids</taxon>
        <taxon>lamiids</taxon>
        <taxon>Lamiales</taxon>
        <taxon>Gesneriaceae</taxon>
        <taxon>Didymocarpoideae</taxon>
        <taxon>Trichosporeae</taxon>
        <taxon>Loxocarpinae</taxon>
        <taxon>Dorcoceras</taxon>
    </lineage>
</organism>
<feature type="compositionally biased region" description="Basic and acidic residues" evidence="1">
    <location>
        <begin position="48"/>
        <end position="58"/>
    </location>
</feature>
<dbReference type="EMBL" id="KQ997266">
    <property type="protein sequence ID" value="KZV44213.1"/>
    <property type="molecule type" value="Genomic_DNA"/>
</dbReference>
<accession>A0A2Z7CBZ5</accession>
<keyword evidence="3" id="KW-1185">Reference proteome</keyword>
<evidence type="ECO:0000313" key="2">
    <source>
        <dbReference type="EMBL" id="KZV44213.1"/>
    </source>
</evidence>
<evidence type="ECO:0000256" key="1">
    <source>
        <dbReference type="SAM" id="MobiDB-lite"/>
    </source>
</evidence>
<evidence type="ECO:0000313" key="3">
    <source>
        <dbReference type="Proteomes" id="UP000250235"/>
    </source>
</evidence>
<name>A0A2Z7CBZ5_9LAMI</name>